<proteinExistence type="predicted"/>
<dbReference type="Proteomes" id="UP000499080">
    <property type="component" value="Unassembled WGS sequence"/>
</dbReference>
<accession>A0A4Y2P7K6</accession>
<sequence>MYYATVSHAFNISLIAPEDFCFVVTSSSSDKLFSTTSCFETQCSSISSSVVSSWLCSSTSSSISSLSTSSPLVLNKDTILLTIGSTVLFQIPQSNIRQRFPVKASFNQK</sequence>
<organism evidence="1 2">
    <name type="scientific">Araneus ventricosus</name>
    <name type="common">Orbweaver spider</name>
    <name type="synonym">Epeira ventricosa</name>
    <dbReference type="NCBI Taxonomy" id="182803"/>
    <lineage>
        <taxon>Eukaryota</taxon>
        <taxon>Metazoa</taxon>
        <taxon>Ecdysozoa</taxon>
        <taxon>Arthropoda</taxon>
        <taxon>Chelicerata</taxon>
        <taxon>Arachnida</taxon>
        <taxon>Araneae</taxon>
        <taxon>Araneomorphae</taxon>
        <taxon>Entelegynae</taxon>
        <taxon>Araneoidea</taxon>
        <taxon>Araneidae</taxon>
        <taxon>Araneus</taxon>
    </lineage>
</organism>
<protein>
    <submittedName>
        <fullName evidence="1">Uncharacterized protein</fullName>
    </submittedName>
</protein>
<reference evidence="1 2" key="1">
    <citation type="journal article" date="2019" name="Sci. Rep.">
        <title>Orb-weaving spider Araneus ventricosus genome elucidates the spidroin gene catalogue.</title>
        <authorList>
            <person name="Kono N."/>
            <person name="Nakamura H."/>
            <person name="Ohtoshi R."/>
            <person name="Moran D.A.P."/>
            <person name="Shinohara A."/>
            <person name="Yoshida Y."/>
            <person name="Fujiwara M."/>
            <person name="Mori M."/>
            <person name="Tomita M."/>
            <person name="Arakawa K."/>
        </authorList>
    </citation>
    <scope>NUCLEOTIDE SEQUENCE [LARGE SCALE GENOMIC DNA]</scope>
</reference>
<name>A0A4Y2P7K6_ARAVE</name>
<dbReference type="EMBL" id="BGPR01131648">
    <property type="protein sequence ID" value="GBN47271.1"/>
    <property type="molecule type" value="Genomic_DNA"/>
</dbReference>
<keyword evidence="2" id="KW-1185">Reference proteome</keyword>
<gene>
    <name evidence="1" type="ORF">AVEN_249558_1</name>
</gene>
<comment type="caution">
    <text evidence="1">The sequence shown here is derived from an EMBL/GenBank/DDBJ whole genome shotgun (WGS) entry which is preliminary data.</text>
</comment>
<dbReference type="AlphaFoldDB" id="A0A4Y2P7K6"/>
<evidence type="ECO:0000313" key="1">
    <source>
        <dbReference type="EMBL" id="GBN47271.1"/>
    </source>
</evidence>
<evidence type="ECO:0000313" key="2">
    <source>
        <dbReference type="Proteomes" id="UP000499080"/>
    </source>
</evidence>